<evidence type="ECO:0000313" key="3">
    <source>
        <dbReference type="RefSeq" id="XP_070483974.1"/>
    </source>
</evidence>
<gene>
    <name evidence="3" type="primary">LOC139084596</name>
</gene>
<evidence type="ECO:0000256" key="1">
    <source>
        <dbReference type="SAM" id="MobiDB-lite"/>
    </source>
</evidence>
<feature type="compositionally biased region" description="Low complexity" evidence="1">
    <location>
        <begin position="215"/>
        <end position="239"/>
    </location>
</feature>
<feature type="compositionally biased region" description="Basic residues" evidence="1">
    <location>
        <begin position="155"/>
        <end position="164"/>
    </location>
</feature>
<organism evidence="2 3">
    <name type="scientific">Equus przewalskii</name>
    <name type="common">Przewalski's horse</name>
    <name type="synonym">Equus caballus przewalskii</name>
    <dbReference type="NCBI Taxonomy" id="9798"/>
    <lineage>
        <taxon>Eukaryota</taxon>
        <taxon>Metazoa</taxon>
        <taxon>Chordata</taxon>
        <taxon>Craniata</taxon>
        <taxon>Vertebrata</taxon>
        <taxon>Euteleostomi</taxon>
        <taxon>Mammalia</taxon>
        <taxon>Eutheria</taxon>
        <taxon>Laurasiatheria</taxon>
        <taxon>Perissodactyla</taxon>
        <taxon>Equidae</taxon>
        <taxon>Equus</taxon>
    </lineage>
</organism>
<keyword evidence="2" id="KW-1185">Reference proteome</keyword>
<dbReference type="Proteomes" id="UP001652662">
    <property type="component" value="Chromosome 7"/>
</dbReference>
<evidence type="ECO:0000313" key="2">
    <source>
        <dbReference type="Proteomes" id="UP001652662"/>
    </source>
</evidence>
<feature type="region of interest" description="Disordered" evidence="1">
    <location>
        <begin position="108"/>
        <end position="265"/>
    </location>
</feature>
<dbReference type="GeneID" id="139084596"/>
<dbReference type="RefSeq" id="XP_070483974.1">
    <property type="nucleotide sequence ID" value="XM_070627873.1"/>
</dbReference>
<accession>A0ABM4Q3E9</accession>
<proteinExistence type="predicted"/>
<protein>
    <submittedName>
        <fullName evidence="3">Uncharacterized protein isoform X1</fullName>
    </submittedName>
</protein>
<sequence length="329" mass="34618">MLPPQACFVSRRQLTSKTGLLPAPQIMRVQKFVTITEGPIRQEPWLDLKPRGPHEEPGLFRPGPGLWRCCAARSCPPHASAGPTQPGKAQALWPGSEFVPRRSGGIGGVGPASRHCTGSRGHWQWQAQPRGGLEGPGQDSLEPGGGSASACGARRQVRVTRRCSGRPPGREARSTCGRSQGPAARTRAPGGGRRRPPPGMSGLRLAVPQVPQGPAKSRSSSRLSSRVSSRARAGGALAKEQQGVQDDLEGSTLNSNWRPTKSTDLSSALVEQGDEVPAARVQAHRHQLLHGGLLGCPRRGLGPVPSAGRPSCSRAATTSWGCRAGPLDV</sequence>
<name>A0ABM4Q3E9_EQUPR</name>
<reference evidence="3" key="1">
    <citation type="submission" date="2025-08" db="UniProtKB">
        <authorList>
            <consortium name="RefSeq"/>
        </authorList>
    </citation>
    <scope>IDENTIFICATION</scope>
    <source>
        <tissue evidence="3">Blood</tissue>
    </source>
</reference>
<feature type="compositionally biased region" description="Polar residues" evidence="1">
    <location>
        <begin position="251"/>
        <end position="265"/>
    </location>
</feature>